<evidence type="ECO:0000313" key="2">
    <source>
        <dbReference type="EMBL" id="KAJ6804143.1"/>
    </source>
</evidence>
<keyword evidence="3" id="KW-1185">Reference proteome</keyword>
<dbReference type="GO" id="GO:0007140">
    <property type="term" value="P:male meiotic nuclear division"/>
    <property type="evidence" value="ECO:0007669"/>
    <property type="project" value="TreeGrafter"/>
</dbReference>
<reference evidence="2" key="2">
    <citation type="submission" date="2023-04" db="EMBL/GenBank/DDBJ databases">
        <authorList>
            <person name="Bruccoleri R.E."/>
            <person name="Oakeley E.J."/>
            <person name="Faust A.-M."/>
            <person name="Dessus-Babus S."/>
            <person name="Altorfer M."/>
            <person name="Burckhardt D."/>
            <person name="Oertli M."/>
            <person name="Naumann U."/>
            <person name="Petersen F."/>
            <person name="Wong J."/>
        </authorList>
    </citation>
    <scope>NUCLEOTIDE SEQUENCE</scope>
    <source>
        <strain evidence="2">GSM-AAB239-AS_SAM_17_03QT</strain>
        <tissue evidence="2">Leaf</tissue>
    </source>
</reference>
<sequence>MAPSSSTTDPDSVKLALAISVALHRLRRTRRNPSPSSDPDDAQRWRRKAKERKREIVRLREEIKLLEDGTRAEDPAPIASCRCHFFDGSGDIGGSRAGRDDGGHWIDEVLRRRFLRLVRWKERRRRVEGSLQRRHLLDFNNGNEIEWLGTSIDFLVELTDTISGKGDTSIRTFSHLAVEFILASLKNLLLLQKDRELIEEVVNGLIMRLTRRMNGTPERNIVCGSDAEFRSQHLIRKLGCEPFVGQRIMLLTSQSISIASESILFMDPFDDAFPGTHGSMFMMIQLMEFLISDYMESWTSYEDFDRRLFEEWVRSILQARKGFELLECRNGLYMLYMERVVGELVKQVGPLARQGKLDSDILSDLLC</sequence>
<proteinExistence type="predicted"/>
<feature type="region of interest" description="Disordered" evidence="1">
    <location>
        <begin position="26"/>
        <end position="47"/>
    </location>
</feature>
<evidence type="ECO:0000256" key="1">
    <source>
        <dbReference type="SAM" id="MobiDB-lite"/>
    </source>
</evidence>
<organism evidence="2 3">
    <name type="scientific">Iris pallida</name>
    <name type="common">Sweet iris</name>
    <dbReference type="NCBI Taxonomy" id="29817"/>
    <lineage>
        <taxon>Eukaryota</taxon>
        <taxon>Viridiplantae</taxon>
        <taxon>Streptophyta</taxon>
        <taxon>Embryophyta</taxon>
        <taxon>Tracheophyta</taxon>
        <taxon>Spermatophyta</taxon>
        <taxon>Magnoliopsida</taxon>
        <taxon>Liliopsida</taxon>
        <taxon>Asparagales</taxon>
        <taxon>Iridaceae</taxon>
        <taxon>Iridoideae</taxon>
        <taxon>Irideae</taxon>
        <taxon>Iris</taxon>
    </lineage>
</organism>
<dbReference type="AlphaFoldDB" id="A0AAX6EJC5"/>
<dbReference type="PANTHER" id="PTHR35768">
    <property type="entry name" value="PROTEIN MULTIPOLAR SPINDLE 1"/>
    <property type="match status" value="1"/>
</dbReference>
<dbReference type="EMBL" id="JANAVB010036020">
    <property type="protein sequence ID" value="KAJ6804143.1"/>
    <property type="molecule type" value="Genomic_DNA"/>
</dbReference>
<dbReference type="Proteomes" id="UP001140949">
    <property type="component" value="Unassembled WGS sequence"/>
</dbReference>
<accession>A0AAX6EJC5</accession>
<dbReference type="InterPro" id="IPR037500">
    <property type="entry name" value="Msp1"/>
</dbReference>
<protein>
    <submittedName>
        <fullName evidence="2">Protein MULTIPOLAR SPINDLE 1 isoform X1</fullName>
    </submittedName>
</protein>
<dbReference type="PANTHER" id="PTHR35768:SF1">
    <property type="entry name" value="PROTEIN MULTIPOLAR SPINDLE 1"/>
    <property type="match status" value="1"/>
</dbReference>
<name>A0AAX6EJC5_IRIPA</name>
<dbReference type="GO" id="GO:0000212">
    <property type="term" value="P:meiotic spindle organization"/>
    <property type="evidence" value="ECO:0007669"/>
    <property type="project" value="InterPro"/>
</dbReference>
<dbReference type="GO" id="GO:0007059">
    <property type="term" value="P:chromosome segregation"/>
    <property type="evidence" value="ECO:0007669"/>
    <property type="project" value="TreeGrafter"/>
</dbReference>
<gene>
    <name evidence="2" type="ORF">M6B38_186750</name>
</gene>
<evidence type="ECO:0000313" key="3">
    <source>
        <dbReference type="Proteomes" id="UP001140949"/>
    </source>
</evidence>
<dbReference type="GO" id="GO:0042138">
    <property type="term" value="P:meiotic DNA double-strand break formation"/>
    <property type="evidence" value="ECO:0007669"/>
    <property type="project" value="InterPro"/>
</dbReference>
<reference evidence="2" key="1">
    <citation type="journal article" date="2023" name="GigaByte">
        <title>Genome assembly of the bearded iris, Iris pallida Lam.</title>
        <authorList>
            <person name="Bruccoleri R.E."/>
            <person name="Oakeley E.J."/>
            <person name="Faust A.M.E."/>
            <person name="Altorfer M."/>
            <person name="Dessus-Babus S."/>
            <person name="Burckhardt D."/>
            <person name="Oertli M."/>
            <person name="Naumann U."/>
            <person name="Petersen F."/>
            <person name="Wong J."/>
        </authorList>
    </citation>
    <scope>NUCLEOTIDE SEQUENCE</scope>
    <source>
        <strain evidence="2">GSM-AAB239-AS_SAM_17_03QT</strain>
    </source>
</reference>
<comment type="caution">
    <text evidence="2">The sequence shown here is derived from an EMBL/GenBank/DDBJ whole genome shotgun (WGS) entry which is preliminary data.</text>
</comment>